<reference evidence="1 2" key="1">
    <citation type="submission" date="2007-08" db="EMBL/GenBank/DDBJ databases">
        <authorList>
            <person name="Fulton L."/>
            <person name="Clifton S."/>
            <person name="Fulton B."/>
            <person name="Xu J."/>
            <person name="Minx P."/>
            <person name="Pepin K.H."/>
            <person name="Johnson M."/>
            <person name="Thiruvilangam P."/>
            <person name="Bhonagiri V."/>
            <person name="Nash W.E."/>
            <person name="Mardis E.R."/>
            <person name="Wilson R.K."/>
        </authorList>
    </citation>
    <scope>NUCLEOTIDE SEQUENCE [LARGE SCALE GENOMIC DNA]</scope>
    <source>
        <strain evidence="2">ATCC BAA-613 / DSM 15670 / CCUG 46953 / JCM 12243 / WAL 16351</strain>
    </source>
</reference>
<organism evidence="1 2">
    <name type="scientific">Enterocloster bolteae (strain ATCC BAA-613 / DSM 15670 / CCUG 46953 / JCM 12243 / WAL 16351)</name>
    <name type="common">Clostridium bolteae</name>
    <dbReference type="NCBI Taxonomy" id="411902"/>
    <lineage>
        <taxon>Bacteria</taxon>
        <taxon>Bacillati</taxon>
        <taxon>Bacillota</taxon>
        <taxon>Clostridia</taxon>
        <taxon>Lachnospirales</taxon>
        <taxon>Lachnospiraceae</taxon>
        <taxon>Enterocloster</taxon>
    </lineage>
</organism>
<proteinExistence type="predicted"/>
<dbReference type="HOGENOM" id="CLU_3355412_0_0_9"/>
<reference evidence="1 2" key="2">
    <citation type="submission" date="2007-09" db="EMBL/GenBank/DDBJ databases">
        <title>Draft genome sequence of Clostridium bolteae (ATCC BAA-613).</title>
        <authorList>
            <person name="Sudarsanam P."/>
            <person name="Ley R."/>
            <person name="Guruge J."/>
            <person name="Turnbaugh P.J."/>
            <person name="Mahowald M."/>
            <person name="Liep D."/>
            <person name="Gordon J."/>
        </authorList>
    </citation>
    <scope>NUCLEOTIDE SEQUENCE [LARGE SCALE GENOMIC DNA]</scope>
    <source>
        <strain evidence="2">ATCC BAA-613 / DSM 15670 / CCUG 46953 / JCM 12243 / WAL 16351</strain>
    </source>
</reference>
<dbReference type="PaxDb" id="411902-CLOBOL_06019"/>
<gene>
    <name evidence="1" type="ORF">CLOBOL_06019</name>
</gene>
<dbReference type="EMBL" id="ABCC02000047">
    <property type="protein sequence ID" value="EDP13454.1"/>
    <property type="molecule type" value="Genomic_DNA"/>
</dbReference>
<evidence type="ECO:0000313" key="1">
    <source>
        <dbReference type="EMBL" id="EDP13454.1"/>
    </source>
</evidence>
<accession>A8S2A7</accession>
<dbReference type="Proteomes" id="UP000005396">
    <property type="component" value="Unassembled WGS sequence"/>
</dbReference>
<protein>
    <submittedName>
        <fullName evidence="1">Uncharacterized protein</fullName>
    </submittedName>
</protein>
<name>A8S2A7_ENTBW</name>
<sequence length="36" mass="4014">MLYAGYAVRQDFDGCAVILVSSITHILEKANEMIKI</sequence>
<evidence type="ECO:0000313" key="2">
    <source>
        <dbReference type="Proteomes" id="UP000005396"/>
    </source>
</evidence>
<comment type="caution">
    <text evidence="1">The sequence shown here is derived from an EMBL/GenBank/DDBJ whole genome shotgun (WGS) entry which is preliminary data.</text>
</comment>
<dbReference type="AlphaFoldDB" id="A8S2A7"/>